<protein>
    <submittedName>
        <fullName evidence="2">Uncharacterized protein</fullName>
    </submittedName>
</protein>
<feature type="signal peptide" evidence="1">
    <location>
        <begin position="1"/>
        <end position="19"/>
    </location>
</feature>
<evidence type="ECO:0000313" key="3">
    <source>
        <dbReference type="Proteomes" id="UP000245771"/>
    </source>
</evidence>
<reference evidence="2 3" key="1">
    <citation type="journal article" date="2018" name="Mol. Biol. Evol.">
        <title>Broad Genomic Sampling Reveals a Smut Pathogenic Ancestry of the Fungal Clade Ustilaginomycotina.</title>
        <authorList>
            <person name="Kijpornyongpan T."/>
            <person name="Mondo S.J."/>
            <person name="Barry K."/>
            <person name="Sandor L."/>
            <person name="Lee J."/>
            <person name="Lipzen A."/>
            <person name="Pangilinan J."/>
            <person name="LaButti K."/>
            <person name="Hainaut M."/>
            <person name="Henrissat B."/>
            <person name="Grigoriev I.V."/>
            <person name="Spatafora J.W."/>
            <person name="Aime M.C."/>
        </authorList>
    </citation>
    <scope>NUCLEOTIDE SEQUENCE [LARGE SCALE GENOMIC DNA]</scope>
    <source>
        <strain evidence="2 3">MCA 3882</strain>
    </source>
</reference>
<dbReference type="EMBL" id="KZ819603">
    <property type="protein sequence ID" value="PWN36000.1"/>
    <property type="molecule type" value="Genomic_DNA"/>
</dbReference>
<accession>A0A316VEP7</accession>
<dbReference type="Proteomes" id="UP000245771">
    <property type="component" value="Unassembled WGS sequence"/>
</dbReference>
<dbReference type="AlphaFoldDB" id="A0A316VEP7"/>
<organism evidence="2 3">
    <name type="scientific">Meira miltonrushii</name>
    <dbReference type="NCBI Taxonomy" id="1280837"/>
    <lineage>
        <taxon>Eukaryota</taxon>
        <taxon>Fungi</taxon>
        <taxon>Dikarya</taxon>
        <taxon>Basidiomycota</taxon>
        <taxon>Ustilaginomycotina</taxon>
        <taxon>Exobasidiomycetes</taxon>
        <taxon>Exobasidiales</taxon>
        <taxon>Brachybasidiaceae</taxon>
        <taxon>Meira</taxon>
    </lineage>
</organism>
<proteinExistence type="predicted"/>
<feature type="chain" id="PRO_5016299591" evidence="1">
    <location>
        <begin position="20"/>
        <end position="52"/>
    </location>
</feature>
<keyword evidence="1" id="KW-0732">Signal</keyword>
<keyword evidence="3" id="KW-1185">Reference proteome</keyword>
<evidence type="ECO:0000313" key="2">
    <source>
        <dbReference type="EMBL" id="PWN36000.1"/>
    </source>
</evidence>
<dbReference type="RefSeq" id="XP_025356302.1">
    <property type="nucleotide sequence ID" value="XM_025498888.1"/>
</dbReference>
<name>A0A316VEP7_9BASI</name>
<gene>
    <name evidence="2" type="ORF">FA14DRAFT_160921</name>
</gene>
<dbReference type="InParanoid" id="A0A316VEP7"/>
<sequence>MKFSFAVVVVAVMASLAVAAPVKESVEDKRAFCGQGNCAYKRAFCGQGNCAF</sequence>
<evidence type="ECO:0000256" key="1">
    <source>
        <dbReference type="SAM" id="SignalP"/>
    </source>
</evidence>
<dbReference type="GeneID" id="37020669"/>